<feature type="compositionally biased region" description="Basic and acidic residues" evidence="1">
    <location>
        <begin position="71"/>
        <end position="81"/>
    </location>
</feature>
<keyword evidence="3" id="KW-1185">Reference proteome</keyword>
<accession>A0A5S4V169</accession>
<dbReference type="RefSeq" id="WP_148735136.1">
    <property type="nucleotide sequence ID" value="NZ_VSSB01000002.1"/>
</dbReference>
<dbReference type="Proteomes" id="UP000325243">
    <property type="component" value="Unassembled WGS sequence"/>
</dbReference>
<feature type="region of interest" description="Disordered" evidence="1">
    <location>
        <begin position="29"/>
        <end position="84"/>
    </location>
</feature>
<protein>
    <submittedName>
        <fullName evidence="2">Uncharacterized protein</fullName>
    </submittedName>
</protein>
<comment type="caution">
    <text evidence="2">The sequence shown here is derived from an EMBL/GenBank/DDBJ whole genome shotgun (WGS) entry which is preliminary data.</text>
</comment>
<evidence type="ECO:0000313" key="3">
    <source>
        <dbReference type="Proteomes" id="UP000325243"/>
    </source>
</evidence>
<feature type="compositionally biased region" description="Basic and acidic residues" evidence="1">
    <location>
        <begin position="52"/>
        <end position="62"/>
    </location>
</feature>
<sequence>MPPITIACPVCGARVRVLAEGYVDEHTGRGGLRCSFTKTASSPGGSKAPTPPREKKAAETPKETSAVPPPTKKDRPKKPAEHQACPACGLVVGVSGDGELYAHQRADGRWCKEGQKAKGKRKPRRSIRALRGGLPGLGRK</sequence>
<feature type="compositionally biased region" description="Basic residues" evidence="1">
    <location>
        <begin position="117"/>
        <end position="128"/>
    </location>
</feature>
<organism evidence="2 3">
    <name type="scientific">Agromyces mariniharenae</name>
    <dbReference type="NCBI Taxonomy" id="2604423"/>
    <lineage>
        <taxon>Bacteria</taxon>
        <taxon>Bacillati</taxon>
        <taxon>Actinomycetota</taxon>
        <taxon>Actinomycetes</taxon>
        <taxon>Micrococcales</taxon>
        <taxon>Microbacteriaceae</taxon>
        <taxon>Agromyces</taxon>
    </lineage>
</organism>
<dbReference type="EMBL" id="VSSB01000002">
    <property type="protein sequence ID" value="TYL51041.1"/>
    <property type="molecule type" value="Genomic_DNA"/>
</dbReference>
<dbReference type="AlphaFoldDB" id="A0A5S4V169"/>
<feature type="region of interest" description="Disordered" evidence="1">
    <location>
        <begin position="112"/>
        <end position="140"/>
    </location>
</feature>
<gene>
    <name evidence="2" type="ORF">FYC51_18085</name>
</gene>
<proteinExistence type="predicted"/>
<name>A0A5S4V169_9MICO</name>
<evidence type="ECO:0000256" key="1">
    <source>
        <dbReference type="SAM" id="MobiDB-lite"/>
    </source>
</evidence>
<evidence type="ECO:0000313" key="2">
    <source>
        <dbReference type="EMBL" id="TYL51041.1"/>
    </source>
</evidence>
<reference evidence="2 3" key="1">
    <citation type="submission" date="2019-08" db="EMBL/GenBank/DDBJ databases">
        <authorList>
            <person name="Hu J."/>
        </authorList>
    </citation>
    <scope>NUCLEOTIDE SEQUENCE [LARGE SCALE GENOMIC DNA]</scope>
    <source>
        <strain evidence="2 3">NEAU-184</strain>
    </source>
</reference>